<dbReference type="EMBL" id="GBRH01243053">
    <property type="protein sequence ID" value="JAD54842.1"/>
    <property type="molecule type" value="Transcribed_RNA"/>
</dbReference>
<name>A0A0A9B686_ARUDO</name>
<feature type="compositionally biased region" description="Basic and acidic residues" evidence="1">
    <location>
        <begin position="7"/>
        <end position="25"/>
    </location>
</feature>
<reference evidence="2" key="2">
    <citation type="journal article" date="2015" name="Data Brief">
        <title>Shoot transcriptome of the giant reed, Arundo donax.</title>
        <authorList>
            <person name="Barrero R.A."/>
            <person name="Guerrero F.D."/>
            <person name="Moolhuijzen P."/>
            <person name="Goolsby J.A."/>
            <person name="Tidwell J."/>
            <person name="Bellgard S.E."/>
            <person name="Bellgard M.I."/>
        </authorList>
    </citation>
    <scope>NUCLEOTIDE SEQUENCE</scope>
    <source>
        <tissue evidence="2">Shoot tissue taken approximately 20 cm above the soil surface</tissue>
    </source>
</reference>
<dbReference type="AlphaFoldDB" id="A0A0A9B686"/>
<evidence type="ECO:0000256" key="1">
    <source>
        <dbReference type="SAM" id="MobiDB-lite"/>
    </source>
</evidence>
<evidence type="ECO:0000313" key="2">
    <source>
        <dbReference type="EMBL" id="JAD54842.1"/>
    </source>
</evidence>
<protein>
    <submittedName>
        <fullName evidence="2">Uncharacterized protein</fullName>
    </submittedName>
</protein>
<sequence>MGWGAKEATRERWKLSDGSKGEDNGWARSTAAGLD</sequence>
<feature type="region of interest" description="Disordered" evidence="1">
    <location>
        <begin position="1"/>
        <end position="35"/>
    </location>
</feature>
<accession>A0A0A9B686</accession>
<reference evidence="2" key="1">
    <citation type="submission" date="2014-09" db="EMBL/GenBank/DDBJ databases">
        <authorList>
            <person name="Magalhaes I.L.F."/>
            <person name="Oliveira U."/>
            <person name="Santos F.R."/>
            <person name="Vidigal T.H.D.A."/>
            <person name="Brescovit A.D."/>
            <person name="Santos A.J."/>
        </authorList>
    </citation>
    <scope>NUCLEOTIDE SEQUENCE</scope>
    <source>
        <tissue evidence="2">Shoot tissue taken approximately 20 cm above the soil surface</tissue>
    </source>
</reference>
<organism evidence="2">
    <name type="scientific">Arundo donax</name>
    <name type="common">Giant reed</name>
    <name type="synonym">Donax arundinaceus</name>
    <dbReference type="NCBI Taxonomy" id="35708"/>
    <lineage>
        <taxon>Eukaryota</taxon>
        <taxon>Viridiplantae</taxon>
        <taxon>Streptophyta</taxon>
        <taxon>Embryophyta</taxon>
        <taxon>Tracheophyta</taxon>
        <taxon>Spermatophyta</taxon>
        <taxon>Magnoliopsida</taxon>
        <taxon>Liliopsida</taxon>
        <taxon>Poales</taxon>
        <taxon>Poaceae</taxon>
        <taxon>PACMAD clade</taxon>
        <taxon>Arundinoideae</taxon>
        <taxon>Arundineae</taxon>
        <taxon>Arundo</taxon>
    </lineage>
</organism>
<proteinExistence type="predicted"/>